<gene>
    <name evidence="1" type="ORF">V6N11_077666</name>
</gene>
<proteinExistence type="predicted"/>
<accession>A0ABR2TEI3</accession>
<keyword evidence="2" id="KW-1185">Reference proteome</keyword>
<organism evidence="1 2">
    <name type="scientific">Hibiscus sabdariffa</name>
    <name type="common">roselle</name>
    <dbReference type="NCBI Taxonomy" id="183260"/>
    <lineage>
        <taxon>Eukaryota</taxon>
        <taxon>Viridiplantae</taxon>
        <taxon>Streptophyta</taxon>
        <taxon>Embryophyta</taxon>
        <taxon>Tracheophyta</taxon>
        <taxon>Spermatophyta</taxon>
        <taxon>Magnoliopsida</taxon>
        <taxon>eudicotyledons</taxon>
        <taxon>Gunneridae</taxon>
        <taxon>Pentapetalae</taxon>
        <taxon>rosids</taxon>
        <taxon>malvids</taxon>
        <taxon>Malvales</taxon>
        <taxon>Malvaceae</taxon>
        <taxon>Malvoideae</taxon>
        <taxon>Hibiscus</taxon>
    </lineage>
</organism>
<protein>
    <submittedName>
        <fullName evidence="1">Uncharacterized protein</fullName>
    </submittedName>
</protein>
<evidence type="ECO:0000313" key="2">
    <source>
        <dbReference type="Proteomes" id="UP001396334"/>
    </source>
</evidence>
<dbReference type="EMBL" id="JBBPBN010000006">
    <property type="protein sequence ID" value="KAK9035632.1"/>
    <property type="molecule type" value="Genomic_DNA"/>
</dbReference>
<dbReference type="Proteomes" id="UP001396334">
    <property type="component" value="Unassembled WGS sequence"/>
</dbReference>
<name>A0ABR2TEI3_9ROSI</name>
<comment type="caution">
    <text evidence="1">The sequence shown here is derived from an EMBL/GenBank/DDBJ whole genome shotgun (WGS) entry which is preliminary data.</text>
</comment>
<evidence type="ECO:0000313" key="1">
    <source>
        <dbReference type="EMBL" id="KAK9035632.1"/>
    </source>
</evidence>
<reference evidence="1 2" key="1">
    <citation type="journal article" date="2024" name="G3 (Bethesda)">
        <title>Genome assembly of Hibiscus sabdariffa L. provides insights into metabolisms of medicinal natural products.</title>
        <authorList>
            <person name="Kim T."/>
        </authorList>
    </citation>
    <scope>NUCLEOTIDE SEQUENCE [LARGE SCALE GENOMIC DNA]</scope>
    <source>
        <strain evidence="1">TK-2024</strain>
        <tissue evidence="1">Old leaves</tissue>
    </source>
</reference>
<sequence length="97" mass="10541">MERWYSMRIRWGVHQCRVAEAQTTQTLVSSREHRGAGFIGKWALGAGVRSRCAGAVGAQGCGGEITTRAECAMQIASQPTGVCERRSVHEGRVCCMV</sequence>